<dbReference type="InterPro" id="IPR036188">
    <property type="entry name" value="FAD/NAD-bd_sf"/>
</dbReference>
<evidence type="ECO:0000313" key="7">
    <source>
        <dbReference type="Proteomes" id="UP001516400"/>
    </source>
</evidence>
<accession>A0ABD2MXU9</accession>
<dbReference type="EMBL" id="JABFTP020000042">
    <property type="protein sequence ID" value="KAL3271333.1"/>
    <property type="molecule type" value="Genomic_DNA"/>
</dbReference>
<dbReference type="Proteomes" id="UP001516400">
    <property type="component" value="Unassembled WGS sequence"/>
</dbReference>
<dbReference type="Gene3D" id="3.50.50.60">
    <property type="entry name" value="FAD/NAD(P)-binding domain"/>
    <property type="match status" value="1"/>
</dbReference>
<dbReference type="PIRSF" id="PIRSF000137">
    <property type="entry name" value="Alcohol_oxidase"/>
    <property type="match status" value="1"/>
</dbReference>
<dbReference type="PROSITE" id="PS00624">
    <property type="entry name" value="GMC_OXRED_2"/>
    <property type="match status" value="1"/>
</dbReference>
<dbReference type="Pfam" id="PF00732">
    <property type="entry name" value="GMC_oxred_N"/>
    <property type="match status" value="1"/>
</dbReference>
<feature type="binding site" evidence="3">
    <location>
        <position position="152"/>
    </location>
    <ligand>
        <name>FAD</name>
        <dbReference type="ChEBI" id="CHEBI:57692"/>
    </ligand>
</feature>
<evidence type="ECO:0000256" key="1">
    <source>
        <dbReference type="ARBA" id="ARBA00010790"/>
    </source>
</evidence>
<proteinExistence type="inferred from homology"/>
<evidence type="ECO:0000259" key="5">
    <source>
        <dbReference type="PROSITE" id="PS00624"/>
    </source>
</evidence>
<comment type="caution">
    <text evidence="6">The sequence shown here is derived from an EMBL/GenBank/DDBJ whole genome shotgun (WGS) entry which is preliminary data.</text>
</comment>
<feature type="signal peptide" evidence="4">
    <location>
        <begin position="1"/>
        <end position="18"/>
    </location>
</feature>
<protein>
    <recommendedName>
        <fullName evidence="5">Glucose-methanol-choline oxidoreductase N-terminal domain-containing protein</fullName>
    </recommendedName>
</protein>
<dbReference type="InterPro" id="IPR000172">
    <property type="entry name" value="GMC_OxRdtase_N"/>
</dbReference>
<dbReference type="SUPFAM" id="SSF54373">
    <property type="entry name" value="FAD-linked reductases, C-terminal domain"/>
    <property type="match status" value="1"/>
</dbReference>
<keyword evidence="4" id="KW-0732">Signal</keyword>
<dbReference type="InterPro" id="IPR007867">
    <property type="entry name" value="GMC_OxRtase_C"/>
</dbReference>
<feature type="active site" description="Proton donor" evidence="2">
    <location>
        <position position="565"/>
    </location>
</feature>
<evidence type="ECO:0000313" key="6">
    <source>
        <dbReference type="EMBL" id="KAL3271333.1"/>
    </source>
</evidence>
<evidence type="ECO:0000256" key="4">
    <source>
        <dbReference type="SAM" id="SignalP"/>
    </source>
</evidence>
<sequence>MNWYQLVQFVIFFRCLYTQILPQHVERLNDARRETTSFLLNEVKRQTEMDNSLHYKDLDPSRIGTEFDFIIVGSGSSGSVIANRLSEIPEWKILLLEAGREATGFAEIPQLAPALQFTDLNWGYLMEKQEGVALGLEDQRMAWPRGKALGGTSVINYMLGVRGNREDYNKWERMGNPGWSYKDVFRYFVKSEDAMIALNDTGYHGQGGYLSIEDVPYRSESAHAWVRACQEAGYKYVDYNGKQQLGVSYVQGTIRQGRRCSVEKAFLRPAKDRPNLTILTGALATKILIDPKSNEAHGVEFIKNGRYYTARATKEVISSAGAFKSPQLLILSGIGPKQHLDELGIPVVQDLPVGQKLYDHITFAGLTFTVNETIVAEEPALTTTPVIMDFLRQGQGQLTGFGGVETFTYIKTNESTEKKKKYPDLELIFIGGAMSTDLGVIYRKTFRITDQVYNAVWKPLENVPAFMVLPMLMHPKSFGYLKLKSRSPFDHPKFYGNFFTDPEGSDIRTFIAGIREAQRIAKHPSMLRYNAKLHSIPIPGCGNLRFDSDEYWECALRHVSPTLHHQVSTCKMGPNHDPEAVVDNTLKVYGVKNLRVADSSIIPMPITAHTNVPAVMVGEKASDLIKQEWLDNLANINIDLRFKNPQKQEKNSAKCLNT</sequence>
<dbReference type="PANTHER" id="PTHR11552:SF208">
    <property type="entry name" value="RE36204P-RELATED"/>
    <property type="match status" value="1"/>
</dbReference>
<comment type="similarity">
    <text evidence="1">Belongs to the GMC oxidoreductase family.</text>
</comment>
<dbReference type="SUPFAM" id="SSF51905">
    <property type="entry name" value="FAD/NAD(P)-binding domain"/>
    <property type="match status" value="1"/>
</dbReference>
<keyword evidence="3" id="KW-0285">Flavoprotein</keyword>
<feature type="active site" description="Proton acceptor" evidence="2">
    <location>
        <position position="609"/>
    </location>
</feature>
<dbReference type="Gene3D" id="3.30.560.10">
    <property type="entry name" value="Glucose Oxidase, domain 3"/>
    <property type="match status" value="1"/>
</dbReference>
<keyword evidence="7" id="KW-1185">Reference proteome</keyword>
<dbReference type="InterPro" id="IPR012132">
    <property type="entry name" value="GMC_OxRdtase"/>
</dbReference>
<comment type="cofactor">
    <cofactor evidence="3">
        <name>FAD</name>
        <dbReference type="ChEBI" id="CHEBI:57692"/>
    </cofactor>
</comment>
<name>A0ABD2MXU9_9CUCU</name>
<feature type="domain" description="Glucose-methanol-choline oxidoreductase N-terminal" evidence="5">
    <location>
        <begin position="321"/>
        <end position="335"/>
    </location>
</feature>
<dbReference type="AlphaFoldDB" id="A0ABD2MXU9"/>
<dbReference type="Pfam" id="PF05199">
    <property type="entry name" value="GMC_oxred_C"/>
    <property type="match status" value="1"/>
</dbReference>
<evidence type="ECO:0000256" key="3">
    <source>
        <dbReference type="PIRSR" id="PIRSR000137-2"/>
    </source>
</evidence>
<dbReference type="PANTHER" id="PTHR11552">
    <property type="entry name" value="GLUCOSE-METHANOL-CHOLINE GMC OXIDOREDUCTASE"/>
    <property type="match status" value="1"/>
</dbReference>
<gene>
    <name evidence="6" type="ORF">HHI36_021821</name>
</gene>
<organism evidence="6 7">
    <name type="scientific">Cryptolaemus montrouzieri</name>
    <dbReference type="NCBI Taxonomy" id="559131"/>
    <lineage>
        <taxon>Eukaryota</taxon>
        <taxon>Metazoa</taxon>
        <taxon>Ecdysozoa</taxon>
        <taxon>Arthropoda</taxon>
        <taxon>Hexapoda</taxon>
        <taxon>Insecta</taxon>
        <taxon>Pterygota</taxon>
        <taxon>Neoptera</taxon>
        <taxon>Endopterygota</taxon>
        <taxon>Coleoptera</taxon>
        <taxon>Polyphaga</taxon>
        <taxon>Cucujiformia</taxon>
        <taxon>Coccinelloidea</taxon>
        <taxon>Coccinellidae</taxon>
        <taxon>Scymninae</taxon>
        <taxon>Scymnini</taxon>
        <taxon>Cryptolaemus</taxon>
    </lineage>
</organism>
<evidence type="ECO:0000256" key="2">
    <source>
        <dbReference type="PIRSR" id="PIRSR000137-1"/>
    </source>
</evidence>
<reference evidence="6 7" key="1">
    <citation type="journal article" date="2021" name="BMC Biol.">
        <title>Horizontally acquired antibacterial genes associated with adaptive radiation of ladybird beetles.</title>
        <authorList>
            <person name="Li H.S."/>
            <person name="Tang X.F."/>
            <person name="Huang Y.H."/>
            <person name="Xu Z.Y."/>
            <person name="Chen M.L."/>
            <person name="Du X.Y."/>
            <person name="Qiu B.Y."/>
            <person name="Chen P.T."/>
            <person name="Zhang W."/>
            <person name="Slipinski A."/>
            <person name="Escalona H.E."/>
            <person name="Waterhouse R.M."/>
            <person name="Zwick A."/>
            <person name="Pang H."/>
        </authorList>
    </citation>
    <scope>NUCLEOTIDE SEQUENCE [LARGE SCALE GENOMIC DNA]</scope>
    <source>
        <strain evidence="6">SYSU2018</strain>
    </source>
</reference>
<keyword evidence="3" id="KW-0274">FAD</keyword>
<feature type="chain" id="PRO_5044792634" description="Glucose-methanol-choline oxidoreductase N-terminal domain-containing protein" evidence="4">
    <location>
        <begin position="19"/>
        <end position="658"/>
    </location>
</feature>